<sequence>MTETKSVKGVVHSSSSGGPLEGAIVVITGGSYEHPDIASQSDEHGVFYLPEIKIPGTYNLLIRHGDQSKTIEVHLNRESVISIIF</sequence>
<comment type="caution">
    <text evidence="1">The sequence shown here is derived from an EMBL/GenBank/DDBJ whole genome shotgun (WGS) entry which is preliminary data.</text>
</comment>
<dbReference type="Gene3D" id="2.60.40.1120">
    <property type="entry name" value="Carboxypeptidase-like, regulatory domain"/>
    <property type="match status" value="1"/>
</dbReference>
<accession>A0A1V9FH09</accession>
<protein>
    <recommendedName>
        <fullName evidence="3">Carboxypeptidase regulatory-like domain-containing protein</fullName>
    </recommendedName>
</protein>
<keyword evidence="2" id="KW-1185">Reference proteome</keyword>
<dbReference type="InterPro" id="IPR008969">
    <property type="entry name" value="CarboxyPept-like_regulatory"/>
</dbReference>
<dbReference type="AlphaFoldDB" id="A0A1V9FH09"/>
<name>A0A1V9FH09_9BACT</name>
<organism evidence="1 2">
    <name type="scientific">Niastella vici</name>
    <dbReference type="NCBI Taxonomy" id="1703345"/>
    <lineage>
        <taxon>Bacteria</taxon>
        <taxon>Pseudomonadati</taxon>
        <taxon>Bacteroidota</taxon>
        <taxon>Chitinophagia</taxon>
        <taxon>Chitinophagales</taxon>
        <taxon>Chitinophagaceae</taxon>
        <taxon>Niastella</taxon>
    </lineage>
</organism>
<dbReference type="Proteomes" id="UP000192796">
    <property type="component" value="Unassembled WGS sequence"/>
</dbReference>
<gene>
    <name evidence="1" type="ORF">A3860_08400</name>
</gene>
<dbReference type="OrthoDB" id="671124at2"/>
<dbReference type="EMBL" id="LVYD01000113">
    <property type="protein sequence ID" value="OQP57642.1"/>
    <property type="molecule type" value="Genomic_DNA"/>
</dbReference>
<evidence type="ECO:0008006" key="3">
    <source>
        <dbReference type="Google" id="ProtNLM"/>
    </source>
</evidence>
<reference evidence="1 2" key="1">
    <citation type="submission" date="2016-03" db="EMBL/GenBank/DDBJ databases">
        <title>Niastella vici sp. nov., isolated from farmland soil.</title>
        <authorList>
            <person name="Chen L."/>
            <person name="Wang D."/>
            <person name="Yang S."/>
            <person name="Wang G."/>
        </authorList>
    </citation>
    <scope>NUCLEOTIDE SEQUENCE [LARGE SCALE GENOMIC DNA]</scope>
    <source>
        <strain evidence="1 2">DJ57</strain>
    </source>
</reference>
<evidence type="ECO:0000313" key="2">
    <source>
        <dbReference type="Proteomes" id="UP000192796"/>
    </source>
</evidence>
<dbReference type="RefSeq" id="WP_081155542.1">
    <property type="nucleotide sequence ID" value="NZ_LVYD01000113.1"/>
</dbReference>
<dbReference type="SUPFAM" id="SSF49464">
    <property type="entry name" value="Carboxypeptidase regulatory domain-like"/>
    <property type="match status" value="1"/>
</dbReference>
<evidence type="ECO:0000313" key="1">
    <source>
        <dbReference type="EMBL" id="OQP57642.1"/>
    </source>
</evidence>
<proteinExistence type="predicted"/>